<dbReference type="Proteomes" id="UP001500416">
    <property type="component" value="Unassembled WGS sequence"/>
</dbReference>
<name>A0ABN0TTD1_9PSEU</name>
<evidence type="ECO:0000313" key="2">
    <source>
        <dbReference type="EMBL" id="GAA0229637.1"/>
    </source>
</evidence>
<dbReference type="EMBL" id="BAAABU010000005">
    <property type="protein sequence ID" value="GAA0229637.1"/>
    <property type="molecule type" value="Genomic_DNA"/>
</dbReference>
<protein>
    <submittedName>
        <fullName evidence="2">Uncharacterized protein</fullName>
    </submittedName>
</protein>
<organism evidence="2 3">
    <name type="scientific">Saccharothrix mutabilis subsp. mutabilis</name>
    <dbReference type="NCBI Taxonomy" id="66855"/>
    <lineage>
        <taxon>Bacteria</taxon>
        <taxon>Bacillati</taxon>
        <taxon>Actinomycetota</taxon>
        <taxon>Actinomycetes</taxon>
        <taxon>Pseudonocardiales</taxon>
        <taxon>Pseudonocardiaceae</taxon>
        <taxon>Saccharothrix</taxon>
    </lineage>
</organism>
<proteinExistence type="predicted"/>
<keyword evidence="3" id="KW-1185">Reference proteome</keyword>
<accession>A0ABN0TTD1</accession>
<gene>
    <name evidence="2" type="ORF">GCM10010492_30130</name>
</gene>
<feature type="region of interest" description="Disordered" evidence="1">
    <location>
        <begin position="1"/>
        <end position="26"/>
    </location>
</feature>
<feature type="region of interest" description="Disordered" evidence="1">
    <location>
        <begin position="57"/>
        <end position="90"/>
    </location>
</feature>
<feature type="compositionally biased region" description="Polar residues" evidence="1">
    <location>
        <begin position="8"/>
        <end position="17"/>
    </location>
</feature>
<evidence type="ECO:0000313" key="3">
    <source>
        <dbReference type="Proteomes" id="UP001500416"/>
    </source>
</evidence>
<sequence length="90" mass="9945">MPGAPPQDESSSHTGTEQAGPGDKENVIVEWTPEAIKAEVDYRQAALRADAAHARLARSNSAPKRSWWRRLGHRPRPEIPVQRNGRLDAA</sequence>
<evidence type="ECO:0000256" key="1">
    <source>
        <dbReference type="SAM" id="MobiDB-lite"/>
    </source>
</evidence>
<comment type="caution">
    <text evidence="2">The sequence shown here is derived from an EMBL/GenBank/DDBJ whole genome shotgun (WGS) entry which is preliminary data.</text>
</comment>
<reference evidence="2 3" key="1">
    <citation type="journal article" date="2019" name="Int. J. Syst. Evol. Microbiol.">
        <title>The Global Catalogue of Microorganisms (GCM) 10K type strain sequencing project: providing services to taxonomists for standard genome sequencing and annotation.</title>
        <authorList>
            <consortium name="The Broad Institute Genomics Platform"/>
            <consortium name="The Broad Institute Genome Sequencing Center for Infectious Disease"/>
            <person name="Wu L."/>
            <person name="Ma J."/>
        </authorList>
    </citation>
    <scope>NUCLEOTIDE SEQUENCE [LARGE SCALE GENOMIC DNA]</scope>
    <source>
        <strain evidence="2 3">JCM 3380</strain>
    </source>
</reference>